<gene>
    <name evidence="1" type="ORF">BFV95_1315</name>
</gene>
<dbReference type="Proteomes" id="UP000095392">
    <property type="component" value="Unassembled WGS sequence"/>
</dbReference>
<name>A0AB36FSR2_ALTMA</name>
<keyword evidence="2" id="KW-1185">Reference proteome</keyword>
<organism evidence="1 2">
    <name type="scientific">Alteromonas macleodii</name>
    <name type="common">Pseudoalteromonas macleodii</name>
    <dbReference type="NCBI Taxonomy" id="28108"/>
    <lineage>
        <taxon>Bacteria</taxon>
        <taxon>Pseudomonadati</taxon>
        <taxon>Pseudomonadota</taxon>
        <taxon>Gammaproteobacteria</taxon>
        <taxon>Alteromonadales</taxon>
        <taxon>Alteromonadaceae</taxon>
        <taxon>Alteromonas/Salinimonas group</taxon>
        <taxon>Alteromonas</taxon>
    </lineage>
</organism>
<sequence>MADLFIFVIGLYQAFVYTMRPLNHYIMHVVGGPAYWPASLRDFWQSLKPKSKRF</sequence>
<evidence type="ECO:0000313" key="1">
    <source>
        <dbReference type="EMBL" id="OES33085.1"/>
    </source>
</evidence>
<dbReference type="EMBL" id="MIPY01000008">
    <property type="protein sequence ID" value="OES33085.1"/>
    <property type="molecule type" value="Genomic_DNA"/>
</dbReference>
<evidence type="ECO:0000313" key="2">
    <source>
        <dbReference type="Proteomes" id="UP000095392"/>
    </source>
</evidence>
<accession>A0AB36FSR2</accession>
<dbReference type="AlphaFoldDB" id="A0AB36FSR2"/>
<comment type="caution">
    <text evidence="1">The sequence shown here is derived from an EMBL/GenBank/DDBJ whole genome shotgun (WGS) entry which is preliminary data.</text>
</comment>
<proteinExistence type="predicted"/>
<protein>
    <submittedName>
        <fullName evidence="1">Uncharacterized protein</fullName>
    </submittedName>
</protein>
<reference evidence="1 2" key="1">
    <citation type="submission" date="2016-09" db="EMBL/GenBank/DDBJ databases">
        <title>Draft Genome Sequence of four Alteromonas macleodii strains isolated from copper coupons and grown long-term at elevated copper levels.</title>
        <authorList>
            <person name="Cusick K."/>
            <person name="Dale J."/>
            <person name="Little B."/>
            <person name="Biffinger J."/>
        </authorList>
    </citation>
    <scope>NUCLEOTIDE SEQUENCE [LARGE SCALE GENOMIC DNA]</scope>
    <source>
        <strain evidence="1 2">KCP01</strain>
    </source>
</reference>